<dbReference type="Gene3D" id="3.40.50.150">
    <property type="entry name" value="Vaccinia Virus protein VP39"/>
    <property type="match status" value="1"/>
</dbReference>
<dbReference type="AlphaFoldDB" id="A0A6H0XIL1"/>
<organism evidence="2 3">
    <name type="scientific">Peltaster fructicola</name>
    <dbReference type="NCBI Taxonomy" id="286661"/>
    <lineage>
        <taxon>Eukaryota</taxon>
        <taxon>Fungi</taxon>
        <taxon>Dikarya</taxon>
        <taxon>Ascomycota</taxon>
        <taxon>Pezizomycotina</taxon>
        <taxon>Dothideomycetes</taxon>
        <taxon>Dothideomycetes incertae sedis</taxon>
        <taxon>Peltaster</taxon>
    </lineage>
</organism>
<dbReference type="Pfam" id="PF13489">
    <property type="entry name" value="Methyltransf_23"/>
    <property type="match status" value="1"/>
</dbReference>
<sequence length="238" mass="26509">MADLTQANKNAFDEFAATYDLDPWQLQLSSMLATYLQQNKDWIGAQWTSAKDPRPVKLLDYACGTGAASVALKPFVTTITGLDISEGMVDRYNIAMSKLGYTPQEAHGAVADITNSDYDHLPEVNEHYDVAIISLALHHVPEPELLLKALAKRLKLATGVLIVVDFLPFEHAHKGHKHKMAHTVKQHGFNERQTADLYKLAGFEDFGFIVVPERVKIGEEEKGAVSHRDMFIARGRLV</sequence>
<gene>
    <name evidence="2" type="ORF">AMS68_000069</name>
</gene>
<proteinExistence type="predicted"/>
<dbReference type="GO" id="GO:0016740">
    <property type="term" value="F:transferase activity"/>
    <property type="evidence" value="ECO:0007669"/>
    <property type="project" value="UniProtKB-KW"/>
</dbReference>
<protein>
    <recommendedName>
        <fullName evidence="4">Methyltransferase domain-containing protein</fullName>
    </recommendedName>
</protein>
<evidence type="ECO:0000313" key="2">
    <source>
        <dbReference type="EMBL" id="QIW94551.1"/>
    </source>
</evidence>
<reference evidence="2 3" key="1">
    <citation type="journal article" date="2016" name="Sci. Rep.">
        <title>Peltaster fructicola genome reveals evolution from an invasive phytopathogen to an ectophytic parasite.</title>
        <authorList>
            <person name="Xu C."/>
            <person name="Chen H."/>
            <person name="Gleason M.L."/>
            <person name="Xu J.R."/>
            <person name="Liu H."/>
            <person name="Zhang R."/>
            <person name="Sun G."/>
        </authorList>
    </citation>
    <scope>NUCLEOTIDE SEQUENCE [LARGE SCALE GENOMIC DNA]</scope>
    <source>
        <strain evidence="2 3">LNHT1506</strain>
    </source>
</reference>
<dbReference type="InterPro" id="IPR029063">
    <property type="entry name" value="SAM-dependent_MTases_sf"/>
</dbReference>
<evidence type="ECO:0000313" key="3">
    <source>
        <dbReference type="Proteomes" id="UP000503462"/>
    </source>
</evidence>
<evidence type="ECO:0000256" key="1">
    <source>
        <dbReference type="ARBA" id="ARBA00022679"/>
    </source>
</evidence>
<name>A0A6H0XIL1_9PEZI</name>
<keyword evidence="1" id="KW-0808">Transferase</keyword>
<dbReference type="CDD" id="cd02440">
    <property type="entry name" value="AdoMet_MTases"/>
    <property type="match status" value="1"/>
</dbReference>
<dbReference type="PANTHER" id="PTHR43861:SF3">
    <property type="entry name" value="PUTATIVE (AFU_ORTHOLOGUE AFUA_2G14390)-RELATED"/>
    <property type="match status" value="1"/>
</dbReference>
<dbReference type="EMBL" id="CP051139">
    <property type="protein sequence ID" value="QIW94551.1"/>
    <property type="molecule type" value="Genomic_DNA"/>
</dbReference>
<dbReference type="Proteomes" id="UP000503462">
    <property type="component" value="Chromosome 1"/>
</dbReference>
<evidence type="ECO:0008006" key="4">
    <source>
        <dbReference type="Google" id="ProtNLM"/>
    </source>
</evidence>
<dbReference type="SUPFAM" id="SSF53335">
    <property type="entry name" value="S-adenosyl-L-methionine-dependent methyltransferases"/>
    <property type="match status" value="1"/>
</dbReference>
<dbReference type="OrthoDB" id="3647at2759"/>
<dbReference type="PANTHER" id="PTHR43861">
    <property type="entry name" value="TRANS-ACONITATE 2-METHYLTRANSFERASE-RELATED"/>
    <property type="match status" value="1"/>
</dbReference>
<keyword evidence="3" id="KW-1185">Reference proteome</keyword>
<accession>A0A6H0XIL1</accession>